<dbReference type="GO" id="GO:0019843">
    <property type="term" value="F:rRNA binding"/>
    <property type="evidence" value="ECO:0007669"/>
    <property type="project" value="UniProtKB-UniRule"/>
</dbReference>
<gene>
    <name evidence="6" type="primary">rplW</name>
    <name evidence="8" type="ORF">A2V47_08255</name>
</gene>
<dbReference type="FunFam" id="3.30.70.330:FF:000001">
    <property type="entry name" value="50S ribosomal protein L23"/>
    <property type="match status" value="1"/>
</dbReference>
<dbReference type="Gene3D" id="3.30.70.330">
    <property type="match status" value="1"/>
</dbReference>
<dbReference type="Proteomes" id="UP000177701">
    <property type="component" value="Unassembled WGS sequence"/>
</dbReference>
<evidence type="ECO:0000256" key="7">
    <source>
        <dbReference type="RuleBase" id="RU003934"/>
    </source>
</evidence>
<dbReference type="InterPro" id="IPR012677">
    <property type="entry name" value="Nucleotide-bd_a/b_plait_sf"/>
</dbReference>
<dbReference type="HAMAP" id="MF_01369_B">
    <property type="entry name" value="Ribosomal_uL23_B"/>
    <property type="match status" value="1"/>
</dbReference>
<dbReference type="InterPro" id="IPR013025">
    <property type="entry name" value="Ribosomal_uL23-like"/>
</dbReference>
<dbReference type="GO" id="GO:0005840">
    <property type="term" value="C:ribosome"/>
    <property type="evidence" value="ECO:0007669"/>
    <property type="project" value="UniProtKB-KW"/>
</dbReference>
<dbReference type="GO" id="GO:1990904">
    <property type="term" value="C:ribonucleoprotein complex"/>
    <property type="evidence" value="ECO:0007669"/>
    <property type="project" value="UniProtKB-KW"/>
</dbReference>
<comment type="subunit">
    <text evidence="6">Part of the 50S ribosomal subunit. Contacts protein L29, and trigger factor when it is bound to the ribosome.</text>
</comment>
<accession>A0A1F5AG93</accession>
<evidence type="ECO:0000313" key="8">
    <source>
        <dbReference type="EMBL" id="OGD17502.1"/>
    </source>
</evidence>
<dbReference type="AlphaFoldDB" id="A0A1F5AG93"/>
<dbReference type="GO" id="GO:0006412">
    <property type="term" value="P:translation"/>
    <property type="evidence" value="ECO:0007669"/>
    <property type="project" value="UniProtKB-UniRule"/>
</dbReference>
<keyword evidence="4 6" id="KW-0689">Ribosomal protein</keyword>
<keyword evidence="2 6" id="KW-0699">rRNA-binding</keyword>
<dbReference type="InterPro" id="IPR001014">
    <property type="entry name" value="Ribosomal_uL23_CS"/>
</dbReference>
<evidence type="ECO:0000256" key="2">
    <source>
        <dbReference type="ARBA" id="ARBA00022730"/>
    </source>
</evidence>
<dbReference type="GO" id="GO:0003735">
    <property type="term" value="F:structural constituent of ribosome"/>
    <property type="evidence" value="ECO:0007669"/>
    <property type="project" value="InterPro"/>
</dbReference>
<dbReference type="Pfam" id="PF00276">
    <property type="entry name" value="Ribosomal_L23"/>
    <property type="match status" value="1"/>
</dbReference>
<sequence>MPSDRDVILEPIITEKTVRLKKENKYVFKVDWQANSTEIGKSIEEKFKTKVAKVNIMKMLGKKKSLGKYSGKTSHWKKAIVTLKKGEKIKELENI</sequence>
<keyword evidence="5 6" id="KW-0687">Ribonucleoprotein</keyword>
<name>A0A1F5AG93_9BACT</name>
<dbReference type="SUPFAM" id="SSF54189">
    <property type="entry name" value="Ribosomal proteins S24e, L23 and L15e"/>
    <property type="match status" value="1"/>
</dbReference>
<comment type="caution">
    <text evidence="8">The sequence shown here is derived from an EMBL/GenBank/DDBJ whole genome shotgun (WGS) entry which is preliminary data.</text>
</comment>
<evidence type="ECO:0000256" key="5">
    <source>
        <dbReference type="ARBA" id="ARBA00023274"/>
    </source>
</evidence>
<dbReference type="EMBL" id="MEYH01000003">
    <property type="protein sequence ID" value="OGD17502.1"/>
    <property type="molecule type" value="Genomic_DNA"/>
</dbReference>
<reference evidence="8 9" key="1">
    <citation type="journal article" date="2016" name="Nat. Commun.">
        <title>Thousands of microbial genomes shed light on interconnected biogeochemical processes in an aquifer system.</title>
        <authorList>
            <person name="Anantharaman K."/>
            <person name="Brown C.T."/>
            <person name="Hug L.A."/>
            <person name="Sharon I."/>
            <person name="Castelle C.J."/>
            <person name="Probst A.J."/>
            <person name="Thomas B.C."/>
            <person name="Singh A."/>
            <person name="Wilkins M.J."/>
            <person name="Karaoz U."/>
            <person name="Brodie E.L."/>
            <person name="Williams K.H."/>
            <person name="Hubbard S.S."/>
            <person name="Banfield J.F."/>
        </authorList>
    </citation>
    <scope>NUCLEOTIDE SEQUENCE [LARGE SCALE GENOMIC DNA]</scope>
</reference>
<keyword evidence="3 6" id="KW-0694">RNA-binding</keyword>
<dbReference type="InterPro" id="IPR012678">
    <property type="entry name" value="Ribosomal_uL23/eL15/eS24_sf"/>
</dbReference>
<protein>
    <recommendedName>
        <fullName evidence="6">Large ribosomal subunit protein uL23</fullName>
    </recommendedName>
</protein>
<evidence type="ECO:0000256" key="1">
    <source>
        <dbReference type="ARBA" id="ARBA00006700"/>
    </source>
</evidence>
<dbReference type="NCBIfam" id="NF004363">
    <property type="entry name" value="PRK05738.2-4"/>
    <property type="match status" value="1"/>
</dbReference>
<dbReference type="STRING" id="1797291.A2V47_08255"/>
<organism evidence="8 9">
    <name type="scientific">Candidatus Sediminicultor quintus</name>
    <dbReference type="NCBI Taxonomy" id="1797291"/>
    <lineage>
        <taxon>Bacteria</taxon>
        <taxon>Pseudomonadati</taxon>
        <taxon>Atribacterota</taxon>
        <taxon>Candidatus Phoenicimicrobiia</taxon>
        <taxon>Candidatus Pheonicimicrobiales</taxon>
        <taxon>Candidatus Phoenicimicrobiaceae</taxon>
        <taxon>Candidatus Sediminicultor</taxon>
    </lineage>
</organism>
<proteinExistence type="inferred from homology"/>
<evidence type="ECO:0000256" key="3">
    <source>
        <dbReference type="ARBA" id="ARBA00022884"/>
    </source>
</evidence>
<comment type="similarity">
    <text evidence="1 6 7">Belongs to the universal ribosomal protein uL23 family.</text>
</comment>
<evidence type="ECO:0000256" key="6">
    <source>
        <dbReference type="HAMAP-Rule" id="MF_01369"/>
    </source>
</evidence>
<dbReference type="PROSITE" id="PS00050">
    <property type="entry name" value="RIBOSOMAL_L23"/>
    <property type="match status" value="1"/>
</dbReference>
<evidence type="ECO:0000313" key="9">
    <source>
        <dbReference type="Proteomes" id="UP000177701"/>
    </source>
</evidence>
<evidence type="ECO:0000256" key="4">
    <source>
        <dbReference type="ARBA" id="ARBA00022980"/>
    </source>
</evidence>
<comment type="function">
    <text evidence="6">One of the early assembly proteins it binds 23S rRNA. One of the proteins that surrounds the polypeptide exit tunnel on the outside of the ribosome. Forms the main docking site for trigger factor binding to the ribosome.</text>
</comment>